<protein>
    <submittedName>
        <fullName evidence="12">Polyserase-2-like</fullName>
    </submittedName>
</protein>
<name>A0A9W2Y1V1_BETSP</name>
<evidence type="ECO:0000313" key="12">
    <source>
        <dbReference type="RefSeq" id="XP_055367983.1"/>
    </source>
</evidence>
<keyword evidence="3 7" id="KW-0378">Hydrolase</keyword>
<feature type="domain" description="Peptidase S1" evidence="10">
    <location>
        <begin position="319"/>
        <end position="543"/>
    </location>
</feature>
<feature type="compositionally biased region" description="Basic residues" evidence="8">
    <location>
        <begin position="282"/>
        <end position="291"/>
    </location>
</feature>
<dbReference type="GO" id="GO:0004252">
    <property type="term" value="F:serine-type endopeptidase activity"/>
    <property type="evidence" value="ECO:0007669"/>
    <property type="project" value="InterPro"/>
</dbReference>
<feature type="region of interest" description="Disordered" evidence="8">
    <location>
        <begin position="259"/>
        <end position="291"/>
    </location>
</feature>
<evidence type="ECO:0000256" key="9">
    <source>
        <dbReference type="SAM" id="SignalP"/>
    </source>
</evidence>
<dbReference type="KEGG" id="bspl:114862951"/>
<dbReference type="SUPFAM" id="SSF50494">
    <property type="entry name" value="Trypsin-like serine proteases"/>
    <property type="match status" value="2"/>
</dbReference>
<dbReference type="FunFam" id="2.40.10.10:FF:000120">
    <property type="entry name" value="Putative serine protease"/>
    <property type="match status" value="1"/>
</dbReference>
<evidence type="ECO:0000256" key="5">
    <source>
        <dbReference type="ARBA" id="ARBA00023157"/>
    </source>
</evidence>
<dbReference type="Pfam" id="PF00089">
    <property type="entry name" value="Trypsin"/>
    <property type="match status" value="2"/>
</dbReference>
<dbReference type="PRINTS" id="PR00722">
    <property type="entry name" value="CHYMOTRYPSIN"/>
</dbReference>
<dbReference type="Proteomes" id="UP000515150">
    <property type="component" value="Chromosome 9"/>
</dbReference>
<evidence type="ECO:0000256" key="2">
    <source>
        <dbReference type="ARBA" id="ARBA00022729"/>
    </source>
</evidence>
<dbReference type="InterPro" id="IPR001314">
    <property type="entry name" value="Peptidase_S1A"/>
</dbReference>
<dbReference type="PANTHER" id="PTHR24271">
    <property type="entry name" value="KALLIKREIN-RELATED"/>
    <property type="match status" value="1"/>
</dbReference>
<organism evidence="11 12">
    <name type="scientific">Betta splendens</name>
    <name type="common">Siamese fighting fish</name>
    <dbReference type="NCBI Taxonomy" id="158456"/>
    <lineage>
        <taxon>Eukaryota</taxon>
        <taxon>Metazoa</taxon>
        <taxon>Chordata</taxon>
        <taxon>Craniata</taxon>
        <taxon>Vertebrata</taxon>
        <taxon>Euteleostomi</taxon>
        <taxon>Actinopterygii</taxon>
        <taxon>Neopterygii</taxon>
        <taxon>Teleostei</taxon>
        <taxon>Neoteleostei</taxon>
        <taxon>Acanthomorphata</taxon>
        <taxon>Anabantaria</taxon>
        <taxon>Anabantiformes</taxon>
        <taxon>Anabantoidei</taxon>
        <taxon>Osphronemidae</taxon>
        <taxon>Betta</taxon>
    </lineage>
</organism>
<feature type="chain" id="PRO_5040767896" evidence="9">
    <location>
        <begin position="22"/>
        <end position="544"/>
    </location>
</feature>
<dbReference type="OrthoDB" id="6755574at2759"/>
<dbReference type="SMART" id="SM00020">
    <property type="entry name" value="Tryp_SPc"/>
    <property type="match status" value="2"/>
</dbReference>
<proteinExistence type="inferred from homology"/>
<dbReference type="AlphaFoldDB" id="A0A9W2Y1V1"/>
<dbReference type="GeneID" id="114862951"/>
<evidence type="ECO:0000256" key="8">
    <source>
        <dbReference type="SAM" id="MobiDB-lite"/>
    </source>
</evidence>
<keyword evidence="5" id="KW-1015">Disulfide bond</keyword>
<feature type="domain" description="Peptidase S1" evidence="10">
    <location>
        <begin position="24"/>
        <end position="254"/>
    </location>
</feature>
<dbReference type="InterPro" id="IPR018114">
    <property type="entry name" value="TRYPSIN_HIS"/>
</dbReference>
<dbReference type="Gene3D" id="2.40.10.10">
    <property type="entry name" value="Trypsin-like serine proteases"/>
    <property type="match status" value="4"/>
</dbReference>
<dbReference type="PROSITE" id="PS00135">
    <property type="entry name" value="TRYPSIN_SER"/>
    <property type="match status" value="2"/>
</dbReference>
<dbReference type="InterPro" id="IPR001254">
    <property type="entry name" value="Trypsin_dom"/>
</dbReference>
<feature type="signal peptide" evidence="9">
    <location>
        <begin position="1"/>
        <end position="21"/>
    </location>
</feature>
<dbReference type="InterPro" id="IPR009003">
    <property type="entry name" value="Peptidase_S1_PA"/>
</dbReference>
<dbReference type="PANTHER" id="PTHR24271:SF52">
    <property type="entry name" value="GRANZYME K"/>
    <property type="match status" value="1"/>
</dbReference>
<dbReference type="InterPro" id="IPR043504">
    <property type="entry name" value="Peptidase_S1_PA_chymotrypsin"/>
</dbReference>
<comment type="similarity">
    <text evidence="6">Belongs to the peptidase S1 family. CLIP subfamily.</text>
</comment>
<gene>
    <name evidence="12" type="primary">LOC114862951</name>
</gene>
<evidence type="ECO:0000256" key="4">
    <source>
        <dbReference type="ARBA" id="ARBA00022825"/>
    </source>
</evidence>
<dbReference type="FunFam" id="2.40.10.10:FF:000002">
    <property type="entry name" value="Transmembrane protease serine"/>
    <property type="match status" value="1"/>
</dbReference>
<keyword evidence="2 9" id="KW-0732">Signal</keyword>
<dbReference type="PROSITE" id="PS50240">
    <property type="entry name" value="TRYPSIN_DOM"/>
    <property type="match status" value="2"/>
</dbReference>
<evidence type="ECO:0000259" key="10">
    <source>
        <dbReference type="PROSITE" id="PS50240"/>
    </source>
</evidence>
<reference evidence="12" key="1">
    <citation type="submission" date="2025-08" db="UniProtKB">
        <authorList>
            <consortium name="RefSeq"/>
        </authorList>
    </citation>
    <scope>IDENTIFICATION</scope>
</reference>
<evidence type="ECO:0000256" key="3">
    <source>
        <dbReference type="ARBA" id="ARBA00022801"/>
    </source>
</evidence>
<dbReference type="InterPro" id="IPR033116">
    <property type="entry name" value="TRYPSIN_SER"/>
</dbReference>
<sequence length="544" mass="59240">MFGLSALISYTLLLSVQSSSGSEIIGGREVAPHSMPFMALLESKDSTCGGILIHQSWVLTAAHCKDIKTVLLGVHSIKSKENEKGSRQVRTVKKSFPHPCFDQTEKTNDLMLLKLAKSVKQTQTVKWLKLGNSVQDPKGGSVCVVAGWGKKSNTARQGSDVLMSANVTVIDRLKCNSPQHYNLKPFISSGMVCAGADRSNSADTCQGDSGGPLLCNGELVGVTSFGRRCGLVQFPGVYTLLTPKQLNWIRKTMSNPKYEPHPLSRMFKSKGEGRSGLLSHSPSRRRKKRRRNMFGPTGFSAFISCIIILSVRLSSGSEIIGGKEVKPHSMPFMALLGSKRPTCGGILIQPSWVLTAAHCNQTKKVWLGVHSIKSQKESSTQVREVKKSFPHPKYEEKNLLHDLMLLKLDKPVEKTKTVNWLKLGKKVKDPKAGTICVAAGWGQSNNNIKKMSDVLMSVKVPVINRKTCNSLYNRNPPITDSMVCAGKDEADTCKGDSGGPLLVKGALVGITSFGGKECGNSTRPGVYTFLTAEHLGWINNVMKS</sequence>
<dbReference type="GO" id="GO:0006508">
    <property type="term" value="P:proteolysis"/>
    <property type="evidence" value="ECO:0007669"/>
    <property type="project" value="UniProtKB-KW"/>
</dbReference>
<evidence type="ECO:0000256" key="6">
    <source>
        <dbReference type="ARBA" id="ARBA00024195"/>
    </source>
</evidence>
<accession>A0A9W2Y1V1</accession>
<keyword evidence="4 7" id="KW-0720">Serine protease</keyword>
<keyword evidence="1 7" id="KW-0645">Protease</keyword>
<evidence type="ECO:0000256" key="7">
    <source>
        <dbReference type="RuleBase" id="RU363034"/>
    </source>
</evidence>
<dbReference type="CDD" id="cd00190">
    <property type="entry name" value="Tryp_SPc"/>
    <property type="match status" value="2"/>
</dbReference>
<keyword evidence="11" id="KW-1185">Reference proteome</keyword>
<dbReference type="FunFam" id="2.40.10.10:FF:000068">
    <property type="entry name" value="transmembrane protease serine 2"/>
    <property type="match status" value="1"/>
</dbReference>
<dbReference type="RefSeq" id="XP_055367983.1">
    <property type="nucleotide sequence ID" value="XM_055512008.1"/>
</dbReference>
<evidence type="ECO:0000256" key="1">
    <source>
        <dbReference type="ARBA" id="ARBA00022670"/>
    </source>
</evidence>
<dbReference type="PROSITE" id="PS00134">
    <property type="entry name" value="TRYPSIN_HIS"/>
    <property type="match status" value="2"/>
</dbReference>
<evidence type="ECO:0000313" key="11">
    <source>
        <dbReference type="Proteomes" id="UP000515150"/>
    </source>
</evidence>